<dbReference type="InterPro" id="IPR006330">
    <property type="entry name" value="Ado/ade_deaminase"/>
</dbReference>
<dbReference type="InterPro" id="IPR001365">
    <property type="entry name" value="A_deaminase_dom"/>
</dbReference>
<dbReference type="PANTHER" id="PTHR11409">
    <property type="entry name" value="ADENOSINE DEAMINASE"/>
    <property type="match status" value="1"/>
</dbReference>
<dbReference type="Proteomes" id="UP001239445">
    <property type="component" value="Unassembled WGS sequence"/>
</dbReference>
<dbReference type="InterPro" id="IPR032466">
    <property type="entry name" value="Metal_Hydrolase"/>
</dbReference>
<keyword evidence="3" id="KW-0378">Hydrolase</keyword>
<comment type="caution">
    <text evidence="6">The sequence shown here is derived from an EMBL/GenBank/DDBJ whole genome shotgun (WGS) entry which is preliminary data.</text>
</comment>
<feature type="compositionally biased region" description="Polar residues" evidence="4">
    <location>
        <begin position="1"/>
        <end position="10"/>
    </location>
</feature>
<accession>A0AAJ0BM44</accession>
<evidence type="ECO:0000256" key="4">
    <source>
        <dbReference type="SAM" id="MobiDB-lite"/>
    </source>
</evidence>
<gene>
    <name evidence="6" type="ORF">QBC47DRAFT_111368</name>
</gene>
<proteinExistence type="predicted"/>
<evidence type="ECO:0000313" key="7">
    <source>
        <dbReference type="Proteomes" id="UP001239445"/>
    </source>
</evidence>
<evidence type="ECO:0000256" key="2">
    <source>
        <dbReference type="ARBA" id="ARBA00022723"/>
    </source>
</evidence>
<organism evidence="6 7">
    <name type="scientific">Echria macrotheca</name>
    <dbReference type="NCBI Taxonomy" id="438768"/>
    <lineage>
        <taxon>Eukaryota</taxon>
        <taxon>Fungi</taxon>
        <taxon>Dikarya</taxon>
        <taxon>Ascomycota</taxon>
        <taxon>Pezizomycotina</taxon>
        <taxon>Sordariomycetes</taxon>
        <taxon>Sordariomycetidae</taxon>
        <taxon>Sordariales</taxon>
        <taxon>Schizotheciaceae</taxon>
        <taxon>Echria</taxon>
    </lineage>
</organism>
<protein>
    <submittedName>
        <fullName evidence="6">Adenosine amp deaminase protein</fullName>
    </submittedName>
</protein>
<dbReference type="GO" id="GO:0046872">
    <property type="term" value="F:metal ion binding"/>
    <property type="evidence" value="ECO:0007669"/>
    <property type="project" value="UniProtKB-KW"/>
</dbReference>
<evidence type="ECO:0000313" key="6">
    <source>
        <dbReference type="EMBL" id="KAK1759589.1"/>
    </source>
</evidence>
<dbReference type="Gene3D" id="3.20.20.140">
    <property type="entry name" value="Metal-dependent hydrolases"/>
    <property type="match status" value="1"/>
</dbReference>
<dbReference type="GO" id="GO:0046103">
    <property type="term" value="P:inosine biosynthetic process"/>
    <property type="evidence" value="ECO:0007669"/>
    <property type="project" value="TreeGrafter"/>
</dbReference>
<dbReference type="GO" id="GO:0004000">
    <property type="term" value="F:adenosine deaminase activity"/>
    <property type="evidence" value="ECO:0007669"/>
    <property type="project" value="TreeGrafter"/>
</dbReference>
<comment type="cofactor">
    <cofactor evidence="1">
        <name>Zn(2+)</name>
        <dbReference type="ChEBI" id="CHEBI:29105"/>
    </cofactor>
</comment>
<feature type="region of interest" description="Disordered" evidence="4">
    <location>
        <begin position="74"/>
        <end position="93"/>
    </location>
</feature>
<keyword evidence="7" id="KW-1185">Reference proteome</keyword>
<dbReference type="AlphaFoldDB" id="A0AAJ0BM44"/>
<name>A0AAJ0BM44_9PEZI</name>
<feature type="region of interest" description="Disordered" evidence="4">
    <location>
        <begin position="1"/>
        <end position="55"/>
    </location>
</feature>
<evidence type="ECO:0000256" key="3">
    <source>
        <dbReference type="ARBA" id="ARBA00022801"/>
    </source>
</evidence>
<feature type="compositionally biased region" description="Polar residues" evidence="4">
    <location>
        <begin position="24"/>
        <end position="43"/>
    </location>
</feature>
<dbReference type="GO" id="GO:0006154">
    <property type="term" value="P:adenosine catabolic process"/>
    <property type="evidence" value="ECO:0007669"/>
    <property type="project" value="TreeGrafter"/>
</dbReference>
<evidence type="ECO:0000256" key="1">
    <source>
        <dbReference type="ARBA" id="ARBA00001947"/>
    </source>
</evidence>
<evidence type="ECO:0000259" key="5">
    <source>
        <dbReference type="Pfam" id="PF00962"/>
    </source>
</evidence>
<dbReference type="Pfam" id="PF00962">
    <property type="entry name" value="A_deaminase"/>
    <property type="match status" value="1"/>
</dbReference>
<reference evidence="6" key="1">
    <citation type="submission" date="2023-06" db="EMBL/GenBank/DDBJ databases">
        <title>Genome-scale phylogeny and comparative genomics of the fungal order Sordariales.</title>
        <authorList>
            <consortium name="Lawrence Berkeley National Laboratory"/>
            <person name="Hensen N."/>
            <person name="Bonometti L."/>
            <person name="Westerberg I."/>
            <person name="Brannstrom I.O."/>
            <person name="Guillou S."/>
            <person name="Cros-Aarteil S."/>
            <person name="Calhoun S."/>
            <person name="Haridas S."/>
            <person name="Kuo A."/>
            <person name="Mondo S."/>
            <person name="Pangilinan J."/>
            <person name="Riley R."/>
            <person name="Labutti K."/>
            <person name="Andreopoulos B."/>
            <person name="Lipzen A."/>
            <person name="Chen C."/>
            <person name="Yanf M."/>
            <person name="Daum C."/>
            <person name="Ng V."/>
            <person name="Clum A."/>
            <person name="Steindorff A."/>
            <person name="Ohm R."/>
            <person name="Martin F."/>
            <person name="Silar P."/>
            <person name="Natvig D."/>
            <person name="Lalanne C."/>
            <person name="Gautier V."/>
            <person name="Ament-Velasquez S.L."/>
            <person name="Kruys A."/>
            <person name="Hutchinson M.I."/>
            <person name="Powell A.J."/>
            <person name="Barry K."/>
            <person name="Miller A.N."/>
            <person name="Grigoriev I.V."/>
            <person name="Debuchy R."/>
            <person name="Gladieux P."/>
            <person name="Thoren M.H."/>
            <person name="Johannesson H."/>
        </authorList>
    </citation>
    <scope>NUCLEOTIDE SEQUENCE</scope>
    <source>
        <strain evidence="6">PSN4</strain>
    </source>
</reference>
<dbReference type="PANTHER" id="PTHR11409:SF37">
    <property type="entry name" value="ADENOSINE DEAMINASE DOMAIN-CONTAINING PROTEIN"/>
    <property type="match status" value="1"/>
</dbReference>
<dbReference type="SUPFAM" id="SSF51556">
    <property type="entry name" value="Metallo-dependent hydrolases"/>
    <property type="match status" value="1"/>
</dbReference>
<keyword evidence="2" id="KW-0479">Metal-binding</keyword>
<dbReference type="EMBL" id="MU839828">
    <property type="protein sequence ID" value="KAK1759589.1"/>
    <property type="molecule type" value="Genomic_DNA"/>
</dbReference>
<sequence>MGISCSSISTDADDASHRDAEASEITQQGAATTVFHQLRTQSPMADVRRRKLPRDKEADQYDLVKPLNEVAAKRLRDDPNAPRLRSKSKSPRLLPDGAAFETVEAYNEARSRVLRFEGALSFDHHCTVWASALEKEAGRILLLVRERDIKRIYEAAPPRRGYGGQMHPRFFGDHFLSNFDLIEQSDLFKIIRAMPKGAHLHIHFNANLLPNVLIDIAKGMDRMFITSDIPLIGGEHGDRDAFDRCKIQFSILSEAAVLEQGGERNLFEKDYEPRKPMPFKDFLREFAHRYRLAHTPSTNGDSPVESRPRVPDIDVDTWLRNKLVFDEEEAYNLLQTSNGAWDKFNGRTQMMKGLFNYETAYTKYTRLCLEEFAQDNIQYAEIRPNFMSTNQVWKDDGSDRIDNDGIIRLITTAYAEFQKGHKHKVLKGLKIIYCTPRSFDPEKVKAALSECLDFKIRYEEWIAGFDLVGEESKGRPLKDFTQEFLEFKRQCKEKKVDIPFLFHCGETLDIGEDTDGNLVDALLLGSKRIGHGFALPRHPYILEQMKKRGICVEVCPISNEILGLTPRMNGHAVYDLLAKNVHCTINTDNGTLFKSRLSHDFYQVMAGKADMTIHGLRQLAEWSIEHSCLEDDKKAAVRKDWEVMWGVFCKWIVDNYGHLANEEVDEAKEPNPLKL</sequence>
<feature type="domain" description="Adenosine deaminase" evidence="5">
    <location>
        <begin position="328"/>
        <end position="638"/>
    </location>
</feature>